<protein>
    <submittedName>
        <fullName evidence="1">Uncharacterized protein</fullName>
    </submittedName>
</protein>
<proteinExistence type="predicted"/>
<evidence type="ECO:0000313" key="1">
    <source>
        <dbReference type="EMBL" id="SES46638.1"/>
    </source>
</evidence>
<sequence>MSVSFVRALPDTVRDCPSGCDLPTVQVDPGFGDPVWVHAGTYQYQCPAPPSGARPIPDSHDKH</sequence>
<organism evidence="1 2">
    <name type="scientific">Lentzea flaviverrucosa</name>
    <dbReference type="NCBI Taxonomy" id="200379"/>
    <lineage>
        <taxon>Bacteria</taxon>
        <taxon>Bacillati</taxon>
        <taxon>Actinomycetota</taxon>
        <taxon>Actinomycetes</taxon>
        <taxon>Pseudonocardiales</taxon>
        <taxon>Pseudonocardiaceae</taxon>
        <taxon>Lentzea</taxon>
    </lineage>
</organism>
<evidence type="ECO:0000313" key="2">
    <source>
        <dbReference type="Proteomes" id="UP000199028"/>
    </source>
</evidence>
<accession>A0A1H9XKB9</accession>
<reference evidence="2" key="1">
    <citation type="submission" date="2016-10" db="EMBL/GenBank/DDBJ databases">
        <authorList>
            <person name="Varghese N."/>
            <person name="Submissions S."/>
        </authorList>
    </citation>
    <scope>NUCLEOTIDE SEQUENCE [LARGE SCALE GENOMIC DNA]</scope>
    <source>
        <strain evidence="2">CGMCC 4.578</strain>
    </source>
</reference>
<dbReference type="AlphaFoldDB" id="A0A1H9XKB9"/>
<dbReference type="RefSeq" id="WP_143086917.1">
    <property type="nucleotide sequence ID" value="NZ_FOFT01000015.1"/>
</dbReference>
<name>A0A1H9XKB9_9PSEU</name>
<dbReference type="Proteomes" id="UP000199028">
    <property type="component" value="Unassembled WGS sequence"/>
</dbReference>
<dbReference type="EMBL" id="FOFT01000015">
    <property type="protein sequence ID" value="SES46638.1"/>
    <property type="molecule type" value="Genomic_DNA"/>
</dbReference>
<gene>
    <name evidence="1" type="ORF">SAMN05216195_115179</name>
</gene>
<keyword evidence="2" id="KW-1185">Reference proteome</keyword>